<dbReference type="OrthoDB" id="5430476at2759"/>
<feature type="compositionally biased region" description="Acidic residues" evidence="1">
    <location>
        <begin position="47"/>
        <end position="99"/>
    </location>
</feature>
<organism evidence="2 3">
    <name type="scientific">Lepidopterella palustris CBS 459.81</name>
    <dbReference type="NCBI Taxonomy" id="1314670"/>
    <lineage>
        <taxon>Eukaryota</taxon>
        <taxon>Fungi</taxon>
        <taxon>Dikarya</taxon>
        <taxon>Ascomycota</taxon>
        <taxon>Pezizomycotina</taxon>
        <taxon>Dothideomycetes</taxon>
        <taxon>Pleosporomycetidae</taxon>
        <taxon>Mytilinidiales</taxon>
        <taxon>Argynnaceae</taxon>
        <taxon>Lepidopterella</taxon>
    </lineage>
</organism>
<evidence type="ECO:0000256" key="1">
    <source>
        <dbReference type="SAM" id="MobiDB-lite"/>
    </source>
</evidence>
<dbReference type="EMBL" id="KV745433">
    <property type="protein sequence ID" value="OCK74680.1"/>
    <property type="molecule type" value="Genomic_DNA"/>
</dbReference>
<sequence>MVSRILNDKSDSIQTAPEESVHSAKDGPSGEAPANEYPTDHAPPEESPAEEPLAEEPLAEEPLAEEPLAEEPTPEEPPPEEPLAEEPPPEEPAAEEPADDSLTYDLGPAPEFDYPEPDYLEPDHRPSSPVCEISYPECEVEAISKPFQEAISEPCEEGSHFTESENTMESESGVCPNRAKHLLDGDMWKDCRQCRAMLCQVAIQLARMTHVNEDGYETVDRVLIE</sequence>
<feature type="region of interest" description="Disordered" evidence="1">
    <location>
        <begin position="1"/>
        <end position="126"/>
    </location>
</feature>
<name>A0A8E2DZL9_9PEZI</name>
<feature type="compositionally biased region" description="Basic and acidic residues" evidence="1">
    <location>
        <begin position="1"/>
        <end position="11"/>
    </location>
</feature>
<protein>
    <submittedName>
        <fullName evidence="2">Uncharacterized protein</fullName>
    </submittedName>
</protein>
<evidence type="ECO:0000313" key="2">
    <source>
        <dbReference type="EMBL" id="OCK74680.1"/>
    </source>
</evidence>
<dbReference type="Proteomes" id="UP000250266">
    <property type="component" value="Unassembled WGS sequence"/>
</dbReference>
<reference evidence="2 3" key="1">
    <citation type="journal article" date="2016" name="Nat. Commun.">
        <title>Ectomycorrhizal ecology is imprinted in the genome of the dominant symbiotic fungus Cenococcum geophilum.</title>
        <authorList>
            <consortium name="DOE Joint Genome Institute"/>
            <person name="Peter M."/>
            <person name="Kohler A."/>
            <person name="Ohm R.A."/>
            <person name="Kuo A."/>
            <person name="Krutzmann J."/>
            <person name="Morin E."/>
            <person name="Arend M."/>
            <person name="Barry K.W."/>
            <person name="Binder M."/>
            <person name="Choi C."/>
            <person name="Clum A."/>
            <person name="Copeland A."/>
            <person name="Grisel N."/>
            <person name="Haridas S."/>
            <person name="Kipfer T."/>
            <person name="LaButti K."/>
            <person name="Lindquist E."/>
            <person name="Lipzen A."/>
            <person name="Maire R."/>
            <person name="Meier B."/>
            <person name="Mihaltcheva S."/>
            <person name="Molinier V."/>
            <person name="Murat C."/>
            <person name="Poggeler S."/>
            <person name="Quandt C.A."/>
            <person name="Sperisen C."/>
            <person name="Tritt A."/>
            <person name="Tisserant E."/>
            <person name="Crous P.W."/>
            <person name="Henrissat B."/>
            <person name="Nehls U."/>
            <person name="Egli S."/>
            <person name="Spatafora J.W."/>
            <person name="Grigoriev I.V."/>
            <person name="Martin F.M."/>
        </authorList>
    </citation>
    <scope>NUCLEOTIDE SEQUENCE [LARGE SCALE GENOMIC DNA]</scope>
    <source>
        <strain evidence="2 3">CBS 459.81</strain>
    </source>
</reference>
<gene>
    <name evidence="2" type="ORF">K432DRAFT_447165</name>
</gene>
<keyword evidence="3" id="KW-1185">Reference proteome</keyword>
<accession>A0A8E2DZL9</accession>
<proteinExistence type="predicted"/>
<evidence type="ECO:0000313" key="3">
    <source>
        <dbReference type="Proteomes" id="UP000250266"/>
    </source>
</evidence>
<dbReference type="AlphaFoldDB" id="A0A8E2DZL9"/>